<dbReference type="Pfam" id="PF03177">
    <property type="entry name" value="Nucleoporin_C"/>
    <property type="match status" value="1"/>
</dbReference>
<feature type="domain" description="Nucleoporin Nup133/Nup155-like N-terminal" evidence="6">
    <location>
        <begin position="92"/>
        <end position="540"/>
    </location>
</feature>
<dbReference type="InterPro" id="IPR004870">
    <property type="entry name" value="Nucleoporin_Nup155"/>
</dbReference>
<evidence type="ECO:0000313" key="7">
    <source>
        <dbReference type="EMBL" id="ODQ78179.1"/>
    </source>
</evidence>
<dbReference type="GO" id="GO:0006606">
    <property type="term" value="P:protein import into nucleus"/>
    <property type="evidence" value="ECO:0007669"/>
    <property type="project" value="TreeGrafter"/>
</dbReference>
<dbReference type="GO" id="GO:0000972">
    <property type="term" value="P:transcription-dependent tethering of RNA polymerase II gene DNA at nuclear periphery"/>
    <property type="evidence" value="ECO:0007669"/>
    <property type="project" value="TreeGrafter"/>
</dbReference>
<evidence type="ECO:0000256" key="4">
    <source>
        <dbReference type="ARBA" id="ARBA00023242"/>
    </source>
</evidence>
<dbReference type="GO" id="GO:0044611">
    <property type="term" value="C:nuclear pore inner ring"/>
    <property type="evidence" value="ECO:0007669"/>
    <property type="project" value="TreeGrafter"/>
</dbReference>
<dbReference type="Gene3D" id="1.25.40.450">
    <property type="entry name" value="Nucleoporin, helical domain, N-terminal subdomain"/>
    <property type="match status" value="1"/>
</dbReference>
<reference evidence="8" key="1">
    <citation type="submission" date="2016-05" db="EMBL/GenBank/DDBJ databases">
        <title>Comparative genomics of biotechnologically important yeasts.</title>
        <authorList>
            <consortium name="DOE Joint Genome Institute"/>
            <person name="Riley R."/>
            <person name="Haridas S."/>
            <person name="Wolfe K.H."/>
            <person name="Lopes M.R."/>
            <person name="Hittinger C.T."/>
            <person name="Goker M."/>
            <person name="Salamov A."/>
            <person name="Wisecaver J."/>
            <person name="Long T.M."/>
            <person name="Aerts A.L."/>
            <person name="Barry K."/>
            <person name="Choi C."/>
            <person name="Clum A."/>
            <person name="Coughlan A.Y."/>
            <person name="Deshpande S."/>
            <person name="Douglass A.P."/>
            <person name="Hanson S.J."/>
            <person name="Klenk H.-P."/>
            <person name="Labutti K."/>
            <person name="Lapidus A."/>
            <person name="Lindquist E."/>
            <person name="Lipzen A."/>
            <person name="Meier-Kolthoff J.P."/>
            <person name="Ohm R.A."/>
            <person name="Otillar R.P."/>
            <person name="Pangilinan J."/>
            <person name="Peng Y."/>
            <person name="Rokas A."/>
            <person name="Rosa C.A."/>
            <person name="Scheuner C."/>
            <person name="Sibirny A.A."/>
            <person name="Slot J.C."/>
            <person name="Stielow J.B."/>
            <person name="Sun H."/>
            <person name="Kurtzman C.P."/>
            <person name="Blackwell M."/>
            <person name="Grigoriev I.V."/>
            <person name="Jeffries T.W."/>
        </authorList>
    </citation>
    <scope>NUCLEOTIDE SEQUENCE [LARGE SCALE GENOMIC DNA]</scope>
    <source>
        <strain evidence="8">NRRL Y-12698</strain>
    </source>
</reference>
<sequence length="1331" mass="148419">MVFQSSPGNVLAPTLQLAPAPSTAPVYLQLLKNEPCVYQTQVPNAASLSPVALGAAYVSKTIEVDSNSPQLYADQASFDKYNFLNQQLTGVSRFLKTRSVSLPDKLYEEFNSTEVSTKMGLFPEINRAWVIVDNKLNLWNYDEPAAASITSIDDIPYTILAVAVVTPKPRVFVADISHLLVVSTPIDIYIFLVKYSATTNAVEVFNAEMAVPAQGLAINRIVQHAATRDIYMAGEGDGCNVWRLEYSNKEDWFNSKCSKTCLTRLGFTGMVLPGGGMLKKIPGLHYLTADPQEIVATTSSETIIQMEIDQSRGILYTLSSLSIIRAYRLVDGKLGAKQTISPRAIINDLSTTIGNLHQIETLRANAFKLVGIHFVASQERGNLYLVAVTSFGLRIYINGSMFSTGLALKTARVKFPPSKTALHDDEKEYMRQLVHNQQHSTLLKNTKLTQMIAPGCFVAVKATKNYDKLFVSIPNYGFLKKTAEFLEDCEFLLDSGDLGSGCFINDVVVTQPFALESANVYASQYLHDSMEFAVLTNMGVNFFRYRTPDVVLQHALQAGPGPDHLQSFMELNGMEETCSSLLYLSCKIIGGGTGFESSTGRPTAAFRHQVQTLFATSGLNARMPVKALTATPFSRLPVPMASQAPQTVDQVILSDRFYGIVLLVSRLFREYWHQKVFVPLENIKLVLNGILKDSVKDDVVIKNLNTSLEQLEFFIGSILILLEFFERFGNSIPGLNAPQIVTDPFNAQSEVCIRAEHMALTALLKLLHSMKEALSFLMVLVEETRNNKPEHFKEILRFMSVQNQVNLLALTFRDFMAPAGDDVRNLIKDLLSAILNKNILKGGSIDLVATSLQEKCGSFCSSSDVVIFKAIEKLTKAKSIGDRDPELKVKNLTESVALFEQCSAALTLENIENATNIMLELDYHLGAVQFVLNAANKIDVGTDPKSLAKRSRLYRVIFHILTEVDGHVARAHDANDRARIAKYGALRESTYATAFAYPDEKFHAEFYDWFRDQGMADRFLDIDTDYILPYLEFRAKTDRELAELLWAYFAKRENHFEAAKILYSLAVSDFPIPLTSRIEYLSRANGFVNCVCPPHLRQQMVLLGGIVNELADVASIQLDALTTIESDDRISLSVKAAAIAALNRKVLSISEIFNAYVDPLGYYDLCLVIFKASDYKNTDDILKRWELLFEKVVADYRASPGASEPLHIILGSYFTSMGRKVADHELVFPIDELFKLLTKYVYGDGSGPAGCIVNMFVESGVGYDKLYYVLRDMVENSVECFPGYGQRLRDEMVYLIKQWVHGDKHLRGVVDVRGLEKYEIETDPIALYLGE</sequence>
<dbReference type="Gene3D" id="1.10.167.20">
    <property type="match status" value="1"/>
</dbReference>
<keyword evidence="8" id="KW-1185">Reference proteome</keyword>
<proteinExistence type="inferred from homology"/>
<dbReference type="Proteomes" id="UP000094336">
    <property type="component" value="Unassembled WGS sequence"/>
</dbReference>
<evidence type="ECO:0000259" key="5">
    <source>
        <dbReference type="Pfam" id="PF03177"/>
    </source>
</evidence>
<feature type="domain" description="Nucleoporin Nup133/Nup155-like C-terminal" evidence="5">
    <location>
        <begin position="654"/>
        <end position="1322"/>
    </location>
</feature>
<dbReference type="GO" id="GO:0017056">
    <property type="term" value="F:structural constituent of nuclear pore"/>
    <property type="evidence" value="ECO:0007669"/>
    <property type="project" value="InterPro"/>
</dbReference>
<dbReference type="PANTHER" id="PTHR10350">
    <property type="entry name" value="NUCLEAR PORE COMPLEX PROTEIN NUP155"/>
    <property type="match status" value="1"/>
</dbReference>
<dbReference type="GeneID" id="30147432"/>
<organism evidence="7 8">
    <name type="scientific">Babjeviella inositovora NRRL Y-12698</name>
    <dbReference type="NCBI Taxonomy" id="984486"/>
    <lineage>
        <taxon>Eukaryota</taxon>
        <taxon>Fungi</taxon>
        <taxon>Dikarya</taxon>
        <taxon>Ascomycota</taxon>
        <taxon>Saccharomycotina</taxon>
        <taxon>Pichiomycetes</taxon>
        <taxon>Serinales incertae sedis</taxon>
        <taxon>Babjeviella</taxon>
    </lineage>
</organism>
<dbReference type="GO" id="GO:0006405">
    <property type="term" value="P:RNA export from nucleus"/>
    <property type="evidence" value="ECO:0007669"/>
    <property type="project" value="TreeGrafter"/>
</dbReference>
<evidence type="ECO:0000256" key="2">
    <source>
        <dbReference type="ARBA" id="ARBA00007373"/>
    </source>
</evidence>
<evidence type="ECO:0008006" key="9">
    <source>
        <dbReference type="Google" id="ProtNLM"/>
    </source>
</evidence>
<evidence type="ECO:0000256" key="3">
    <source>
        <dbReference type="ARBA" id="ARBA00022448"/>
    </source>
</evidence>
<dbReference type="PANTHER" id="PTHR10350:SF6">
    <property type="entry name" value="NUCLEAR PORE COMPLEX PROTEIN NUP155"/>
    <property type="match status" value="1"/>
</dbReference>
<evidence type="ECO:0000259" key="6">
    <source>
        <dbReference type="Pfam" id="PF08801"/>
    </source>
</evidence>
<comment type="similarity">
    <text evidence="2">Belongs to the non-repetitive/WGA-negative nucleoporin family.</text>
</comment>
<evidence type="ECO:0000313" key="8">
    <source>
        <dbReference type="Proteomes" id="UP000094336"/>
    </source>
</evidence>
<accession>A0A1E3QKF5</accession>
<dbReference type="Gene3D" id="1.20.58.1780">
    <property type="match status" value="1"/>
</dbReference>
<dbReference type="InterPro" id="IPR007187">
    <property type="entry name" value="Nucleoporin_Nup133/Nup155_C"/>
</dbReference>
<dbReference type="RefSeq" id="XP_018983507.1">
    <property type="nucleotide sequence ID" value="XM_019129579.1"/>
</dbReference>
<dbReference type="OrthoDB" id="338970at2759"/>
<keyword evidence="4" id="KW-0539">Nucleus</keyword>
<dbReference type="FunFam" id="1.25.40.440:FF:000001">
    <property type="entry name" value="Nuclear pore complex subunit"/>
    <property type="match status" value="1"/>
</dbReference>
<comment type="subcellular location">
    <subcellularLocation>
        <location evidence="1">Nucleus</location>
    </subcellularLocation>
</comment>
<dbReference type="GO" id="GO:0036228">
    <property type="term" value="P:protein localization to nuclear inner membrane"/>
    <property type="evidence" value="ECO:0007669"/>
    <property type="project" value="TreeGrafter"/>
</dbReference>
<name>A0A1E3QKF5_9ASCO</name>
<dbReference type="Gene3D" id="1.20.120.1050">
    <property type="match status" value="1"/>
</dbReference>
<dbReference type="InterPro" id="IPR042533">
    <property type="entry name" value="Nucleoporin_Nup155_C_1"/>
</dbReference>
<dbReference type="InterPro" id="IPR014908">
    <property type="entry name" value="Nucleoporin_Nup133/Nup155_N"/>
</dbReference>
<evidence type="ECO:0000256" key="1">
    <source>
        <dbReference type="ARBA" id="ARBA00004123"/>
    </source>
</evidence>
<protein>
    <recommendedName>
        <fullName evidence="9">Nucleoporin Nup133/Nup155-like N-terminal domain-containing protein</fullName>
    </recommendedName>
</protein>
<keyword evidence="3" id="KW-0813">Transport</keyword>
<dbReference type="STRING" id="984486.A0A1E3QKF5"/>
<dbReference type="EMBL" id="KV454436">
    <property type="protein sequence ID" value="ODQ78179.1"/>
    <property type="molecule type" value="Genomic_DNA"/>
</dbReference>
<dbReference type="Pfam" id="PF08801">
    <property type="entry name" value="Nucleoporin_N"/>
    <property type="match status" value="1"/>
</dbReference>
<dbReference type="InterPro" id="IPR042537">
    <property type="entry name" value="Nucleoporin_Nup155_C_2"/>
</dbReference>
<dbReference type="Gene3D" id="1.25.40.440">
    <property type="entry name" value="Nucleoporin, helical domain, central subdomain"/>
    <property type="match status" value="1"/>
</dbReference>
<gene>
    <name evidence="7" type="ORF">BABINDRAFT_162851</name>
</gene>